<dbReference type="FunFam" id="3.30.200.20:FF:000035">
    <property type="entry name" value="Serine/threonine protein kinase Stk1"/>
    <property type="match status" value="1"/>
</dbReference>
<evidence type="ECO:0000256" key="5">
    <source>
        <dbReference type="ARBA" id="ARBA00022777"/>
    </source>
</evidence>
<feature type="region of interest" description="Disordered" evidence="9">
    <location>
        <begin position="539"/>
        <end position="560"/>
    </location>
</feature>
<feature type="domain" description="PASTA" evidence="12">
    <location>
        <begin position="433"/>
        <end position="500"/>
    </location>
</feature>
<feature type="compositionally biased region" description="Low complexity" evidence="9">
    <location>
        <begin position="661"/>
        <end position="673"/>
    </location>
</feature>
<dbReference type="InterPro" id="IPR011009">
    <property type="entry name" value="Kinase-like_dom_sf"/>
</dbReference>
<evidence type="ECO:0000256" key="8">
    <source>
        <dbReference type="ARBA" id="ARBA00048679"/>
    </source>
</evidence>
<dbReference type="PROSITE" id="PS51178">
    <property type="entry name" value="PASTA"/>
    <property type="match status" value="3"/>
</dbReference>
<dbReference type="EMBL" id="FWFF01000013">
    <property type="protein sequence ID" value="SLM97811.1"/>
    <property type="molecule type" value="Genomic_DNA"/>
</dbReference>
<feature type="compositionally biased region" description="Acidic residues" evidence="9">
    <location>
        <begin position="639"/>
        <end position="660"/>
    </location>
</feature>
<evidence type="ECO:0000259" key="11">
    <source>
        <dbReference type="PROSITE" id="PS50011"/>
    </source>
</evidence>
<organism evidence="13 14">
    <name type="scientific">Brevibacterium yomogidense</name>
    <dbReference type="NCBI Taxonomy" id="946573"/>
    <lineage>
        <taxon>Bacteria</taxon>
        <taxon>Bacillati</taxon>
        <taxon>Actinomycetota</taxon>
        <taxon>Actinomycetes</taxon>
        <taxon>Micrococcales</taxon>
        <taxon>Brevibacteriaceae</taxon>
        <taxon>Brevibacterium</taxon>
    </lineage>
</organism>
<dbReference type="GO" id="GO:0004674">
    <property type="term" value="F:protein serine/threonine kinase activity"/>
    <property type="evidence" value="ECO:0007669"/>
    <property type="project" value="UniProtKB-KW"/>
</dbReference>
<comment type="catalytic activity">
    <reaction evidence="7">
        <text>L-threonyl-[protein] + ATP = O-phospho-L-threonyl-[protein] + ADP + H(+)</text>
        <dbReference type="Rhea" id="RHEA:46608"/>
        <dbReference type="Rhea" id="RHEA-COMP:11060"/>
        <dbReference type="Rhea" id="RHEA-COMP:11605"/>
        <dbReference type="ChEBI" id="CHEBI:15378"/>
        <dbReference type="ChEBI" id="CHEBI:30013"/>
        <dbReference type="ChEBI" id="CHEBI:30616"/>
        <dbReference type="ChEBI" id="CHEBI:61977"/>
        <dbReference type="ChEBI" id="CHEBI:456216"/>
        <dbReference type="EC" id="2.7.11.1"/>
    </reaction>
</comment>
<dbReference type="InterPro" id="IPR005543">
    <property type="entry name" value="PASTA_dom"/>
</dbReference>
<feature type="region of interest" description="Disordered" evidence="9">
    <location>
        <begin position="630"/>
        <end position="673"/>
    </location>
</feature>
<dbReference type="CDD" id="cd14014">
    <property type="entry name" value="STKc_PknB_like"/>
    <property type="match status" value="1"/>
</dbReference>
<keyword evidence="10" id="KW-1133">Transmembrane helix</keyword>
<keyword evidence="6" id="KW-0067">ATP-binding</keyword>
<name>A0A1X6XEW0_9MICO</name>
<keyword evidence="3 13" id="KW-0808">Transferase</keyword>
<dbReference type="PANTHER" id="PTHR24350">
    <property type="entry name" value="SERINE/THREONINE-PROTEIN KINASE IAL-RELATED"/>
    <property type="match status" value="1"/>
</dbReference>
<feature type="compositionally biased region" description="Acidic residues" evidence="9">
    <location>
        <begin position="335"/>
        <end position="347"/>
    </location>
</feature>
<evidence type="ECO:0000313" key="13">
    <source>
        <dbReference type="EMBL" id="SLM97811.1"/>
    </source>
</evidence>
<dbReference type="Pfam" id="PF00069">
    <property type="entry name" value="Pkinase"/>
    <property type="match status" value="1"/>
</dbReference>
<evidence type="ECO:0000256" key="3">
    <source>
        <dbReference type="ARBA" id="ARBA00022679"/>
    </source>
</evidence>
<evidence type="ECO:0000259" key="12">
    <source>
        <dbReference type="PROSITE" id="PS51178"/>
    </source>
</evidence>
<evidence type="ECO:0000256" key="4">
    <source>
        <dbReference type="ARBA" id="ARBA00022741"/>
    </source>
</evidence>
<feature type="transmembrane region" description="Helical" evidence="10">
    <location>
        <begin position="411"/>
        <end position="432"/>
    </location>
</feature>
<dbReference type="GO" id="GO:0045717">
    <property type="term" value="P:negative regulation of fatty acid biosynthetic process"/>
    <property type="evidence" value="ECO:0007669"/>
    <property type="project" value="UniProtKB-ARBA"/>
</dbReference>
<feature type="domain" description="PASTA" evidence="12">
    <location>
        <begin position="569"/>
        <end position="635"/>
    </location>
</feature>
<dbReference type="PROSITE" id="PS50011">
    <property type="entry name" value="PROTEIN_KINASE_DOM"/>
    <property type="match status" value="1"/>
</dbReference>
<dbReference type="FunFam" id="1.10.510.10:FF:000021">
    <property type="entry name" value="Serine/threonine protein kinase"/>
    <property type="match status" value="1"/>
</dbReference>
<keyword evidence="5 13" id="KW-0418">Kinase</keyword>
<protein>
    <recommendedName>
        <fullName evidence="1">non-specific serine/threonine protein kinase</fullName>
        <ecNumber evidence="1">2.7.11.1</ecNumber>
    </recommendedName>
</protein>
<feature type="domain" description="Protein kinase" evidence="11">
    <location>
        <begin position="17"/>
        <end position="278"/>
    </location>
</feature>
<dbReference type="PROSITE" id="PS00108">
    <property type="entry name" value="PROTEIN_KINASE_ST"/>
    <property type="match status" value="1"/>
</dbReference>
<dbReference type="SMART" id="SM00220">
    <property type="entry name" value="S_TKc"/>
    <property type="match status" value="1"/>
</dbReference>
<keyword evidence="14" id="KW-1185">Reference proteome</keyword>
<gene>
    <name evidence="13" type="ORF">FM105_07770</name>
</gene>
<dbReference type="Proteomes" id="UP000196581">
    <property type="component" value="Unassembled WGS sequence"/>
</dbReference>
<dbReference type="AlphaFoldDB" id="A0A1X6XEW0"/>
<sequence length="673" mass="70844">MTTLTDPLIGQVLDDRYRIDDAVARGGMAMVYKGTDLRLDRVIALKIMHRHLLDDEGFVERFQREARSAATLIHPNLVAVHDTGRDGDSVYLVMEYLPNVTLRKELRHRGTLTPRQAVIVLDAILAGLEAVHSAEMIHRDLKPDNVLLGADGQIKLADFGLARAVSAATTTKTLMGTVGYVAPELVTRTGADGRTDLYTVGIMLYEMLTGFQPYTDDVAIQVAYRHVHEDVPPPSDERPGLSPRFDALVLWATSRNPDDRPQTATALREAVAEARSTLTDEELDLGHEKALDDPAFATRPILVPTATIFEPSADSAPVRTGAGTDEIPYLHDDESSSDESTSDEPSSDDPAIVKTGAAAAAGSTTDAEAPETDPAQDGEGASGATAATAAGTSAAGSSTTDGRKRRRRRGVLVALIAVLVAAVLTVGAAVALTDRTAVVPDVTAGQDPEEYISLVEDAGLRAETSEGYSESIPEGRILDVDPGAGTELDSGSVVTVTVSQGEELFTVPDVTGSAEADARTTLESAGMVLGKITREFSDDVPEGDVVSQGEPGGEPAEKATPVDLVISKGVEPVSVPIVTGLDYDTAFGNLAREGFRISRDDEYSDEVAKGKVISQTPRGGEDSDEGALVMLTVSKGEEPADEPSEDASADEDEESGDSDSSDSGSSDSGSADD</sequence>
<dbReference type="SMART" id="SM00740">
    <property type="entry name" value="PASTA"/>
    <property type="match status" value="3"/>
</dbReference>
<keyword evidence="10" id="KW-0472">Membrane</keyword>
<dbReference type="Gene3D" id="1.10.510.10">
    <property type="entry name" value="Transferase(Phosphotransferase) domain 1"/>
    <property type="match status" value="1"/>
</dbReference>
<evidence type="ECO:0000256" key="7">
    <source>
        <dbReference type="ARBA" id="ARBA00047899"/>
    </source>
</evidence>
<feature type="region of interest" description="Disordered" evidence="9">
    <location>
        <begin position="313"/>
        <end position="404"/>
    </location>
</feature>
<accession>A0A1X6XEW0</accession>
<proteinExistence type="predicted"/>
<dbReference type="CDD" id="cd06577">
    <property type="entry name" value="PASTA_pknB"/>
    <property type="match status" value="3"/>
</dbReference>
<feature type="compositionally biased region" description="Low complexity" evidence="9">
    <location>
        <begin position="382"/>
        <end position="400"/>
    </location>
</feature>
<dbReference type="EC" id="2.7.11.1" evidence="1"/>
<evidence type="ECO:0000256" key="9">
    <source>
        <dbReference type="SAM" id="MobiDB-lite"/>
    </source>
</evidence>
<keyword evidence="2" id="KW-0723">Serine/threonine-protein kinase</keyword>
<dbReference type="Pfam" id="PF03793">
    <property type="entry name" value="PASTA"/>
    <property type="match status" value="3"/>
</dbReference>
<feature type="domain" description="PASTA" evidence="12">
    <location>
        <begin position="501"/>
        <end position="568"/>
    </location>
</feature>
<evidence type="ECO:0000256" key="6">
    <source>
        <dbReference type="ARBA" id="ARBA00022840"/>
    </source>
</evidence>
<keyword evidence="10" id="KW-0812">Transmembrane</keyword>
<dbReference type="Gene3D" id="3.30.10.20">
    <property type="match status" value="3"/>
</dbReference>
<keyword evidence="4" id="KW-0547">Nucleotide-binding</keyword>
<reference evidence="14" key="1">
    <citation type="submission" date="2017-02" db="EMBL/GenBank/DDBJ databases">
        <authorList>
            <person name="Dridi B."/>
        </authorList>
    </citation>
    <scope>NUCLEOTIDE SEQUENCE [LARGE SCALE GENOMIC DNA]</scope>
    <source>
        <strain evidence="14">B Co 03.10</strain>
    </source>
</reference>
<comment type="catalytic activity">
    <reaction evidence="8">
        <text>L-seryl-[protein] + ATP = O-phospho-L-seryl-[protein] + ADP + H(+)</text>
        <dbReference type="Rhea" id="RHEA:17989"/>
        <dbReference type="Rhea" id="RHEA-COMP:9863"/>
        <dbReference type="Rhea" id="RHEA-COMP:11604"/>
        <dbReference type="ChEBI" id="CHEBI:15378"/>
        <dbReference type="ChEBI" id="CHEBI:29999"/>
        <dbReference type="ChEBI" id="CHEBI:30616"/>
        <dbReference type="ChEBI" id="CHEBI:83421"/>
        <dbReference type="ChEBI" id="CHEBI:456216"/>
        <dbReference type="EC" id="2.7.11.1"/>
    </reaction>
</comment>
<dbReference type="InterPro" id="IPR008271">
    <property type="entry name" value="Ser/Thr_kinase_AS"/>
</dbReference>
<dbReference type="RefSeq" id="WP_087006952.1">
    <property type="nucleotide sequence ID" value="NZ_FWFF01000013.1"/>
</dbReference>
<dbReference type="SUPFAM" id="SSF56112">
    <property type="entry name" value="Protein kinase-like (PK-like)"/>
    <property type="match status" value="1"/>
</dbReference>
<evidence type="ECO:0000313" key="14">
    <source>
        <dbReference type="Proteomes" id="UP000196581"/>
    </source>
</evidence>
<dbReference type="InterPro" id="IPR030616">
    <property type="entry name" value="Aur-like"/>
</dbReference>
<evidence type="ECO:0000256" key="2">
    <source>
        <dbReference type="ARBA" id="ARBA00022527"/>
    </source>
</evidence>
<evidence type="ECO:0000256" key="1">
    <source>
        <dbReference type="ARBA" id="ARBA00012513"/>
    </source>
</evidence>
<dbReference type="InterPro" id="IPR000719">
    <property type="entry name" value="Prot_kinase_dom"/>
</dbReference>
<evidence type="ECO:0000256" key="10">
    <source>
        <dbReference type="SAM" id="Phobius"/>
    </source>
</evidence>
<feature type="compositionally biased region" description="Low complexity" evidence="9">
    <location>
        <begin position="355"/>
        <end position="367"/>
    </location>
</feature>
<dbReference type="GO" id="GO:0005524">
    <property type="term" value="F:ATP binding"/>
    <property type="evidence" value="ECO:0007669"/>
    <property type="project" value="UniProtKB-KW"/>
</dbReference>
<dbReference type="Gene3D" id="3.30.200.20">
    <property type="entry name" value="Phosphorylase Kinase, domain 1"/>
    <property type="match status" value="1"/>
</dbReference>
<dbReference type="GO" id="GO:0106310">
    <property type="term" value="F:protein serine kinase activity"/>
    <property type="evidence" value="ECO:0007669"/>
    <property type="project" value="RHEA"/>
</dbReference>